<dbReference type="SMART" id="SM00582">
    <property type="entry name" value="RPR"/>
    <property type="match status" value="1"/>
</dbReference>
<dbReference type="InterPro" id="IPR006569">
    <property type="entry name" value="CID_dom"/>
</dbReference>
<dbReference type="AlphaFoldDB" id="A0A7G3ZIU2"/>
<feature type="domain" description="CID" evidence="2">
    <location>
        <begin position="1"/>
        <end position="135"/>
    </location>
</feature>
<dbReference type="PANTHER" id="PTHR12460:SF0">
    <property type="entry name" value="CID DOMAIN-CONTAINING PROTEIN-RELATED"/>
    <property type="match status" value="1"/>
</dbReference>
<dbReference type="InterPro" id="IPR047883">
    <property type="entry name" value="Rtt103-like_CID"/>
</dbReference>
<dbReference type="Proteomes" id="UP000515788">
    <property type="component" value="Chromosome 5"/>
</dbReference>
<reference evidence="3 4" key="1">
    <citation type="submission" date="2020-06" db="EMBL/GenBank/DDBJ databases">
        <title>The yeast mating-type switching endonuclease HO is a domesticated member of an unorthodox homing genetic element family.</title>
        <authorList>
            <person name="Coughlan A.Y."/>
            <person name="Lombardi L."/>
            <person name="Braun-Galleani S."/>
            <person name="Martos A.R."/>
            <person name="Galeote V."/>
            <person name="Bigey F."/>
            <person name="Dequin S."/>
            <person name="Byrne K.P."/>
            <person name="Wolfe K.H."/>
        </authorList>
    </citation>
    <scope>NUCLEOTIDE SEQUENCE [LARGE SCALE GENOMIC DNA]</scope>
    <source>
        <strain evidence="3 4">CBS764</strain>
    </source>
</reference>
<dbReference type="Pfam" id="PF04818">
    <property type="entry name" value="CID"/>
    <property type="match status" value="1"/>
</dbReference>
<evidence type="ECO:0000313" key="3">
    <source>
        <dbReference type="EMBL" id="QLL33428.1"/>
    </source>
</evidence>
<dbReference type="Gene3D" id="1.25.40.90">
    <property type="match status" value="1"/>
</dbReference>
<evidence type="ECO:0000256" key="1">
    <source>
        <dbReference type="SAM" id="MobiDB-lite"/>
    </source>
</evidence>
<dbReference type="SUPFAM" id="SSF48464">
    <property type="entry name" value="ENTH/VHS domain"/>
    <property type="match status" value="1"/>
</dbReference>
<dbReference type="CDD" id="cd17003">
    <property type="entry name" value="CID_Rtt103"/>
    <property type="match status" value="1"/>
</dbReference>
<gene>
    <name evidence="3" type="ORF">HG536_0E03390</name>
</gene>
<feature type="compositionally biased region" description="Polar residues" evidence="1">
    <location>
        <begin position="342"/>
        <end position="356"/>
    </location>
</feature>
<accession>A0A7G3ZIU2</accession>
<dbReference type="PROSITE" id="PS51391">
    <property type="entry name" value="CID"/>
    <property type="match status" value="1"/>
</dbReference>
<dbReference type="PANTHER" id="PTHR12460">
    <property type="entry name" value="CYCLIN-DEPENDENT KINASE INHIBITOR-RELATED PROTEIN"/>
    <property type="match status" value="1"/>
</dbReference>
<proteinExistence type="predicted"/>
<dbReference type="GeneID" id="59326624"/>
<dbReference type="OrthoDB" id="10069473at2759"/>
<organism evidence="3 4">
    <name type="scientific">Torulaspora globosa</name>
    <dbReference type="NCBI Taxonomy" id="48254"/>
    <lineage>
        <taxon>Eukaryota</taxon>
        <taxon>Fungi</taxon>
        <taxon>Dikarya</taxon>
        <taxon>Ascomycota</taxon>
        <taxon>Saccharomycotina</taxon>
        <taxon>Saccharomycetes</taxon>
        <taxon>Saccharomycetales</taxon>
        <taxon>Saccharomycetaceae</taxon>
        <taxon>Torulaspora</taxon>
    </lineage>
</organism>
<feature type="compositionally biased region" description="Acidic residues" evidence="1">
    <location>
        <begin position="267"/>
        <end position="281"/>
    </location>
</feature>
<dbReference type="EMBL" id="CP059250">
    <property type="protein sequence ID" value="QLL33428.1"/>
    <property type="molecule type" value="Genomic_DNA"/>
</dbReference>
<feature type="region of interest" description="Disordered" evidence="1">
    <location>
        <begin position="243"/>
        <end position="356"/>
    </location>
</feature>
<dbReference type="RefSeq" id="XP_037140102.1">
    <property type="nucleotide sequence ID" value="XM_037284206.1"/>
</dbReference>
<protein>
    <recommendedName>
        <fullName evidence="2">CID domain-containing protein</fullName>
    </recommendedName>
</protein>
<dbReference type="GO" id="GO:0031124">
    <property type="term" value="P:mRNA 3'-end processing"/>
    <property type="evidence" value="ECO:0007669"/>
    <property type="project" value="InterPro"/>
</dbReference>
<feature type="compositionally biased region" description="Polar residues" evidence="1">
    <location>
        <begin position="243"/>
        <end position="254"/>
    </location>
</feature>
<evidence type="ECO:0000313" key="4">
    <source>
        <dbReference type="Proteomes" id="UP000515788"/>
    </source>
</evidence>
<sequence length="356" mass="39870">MSFSSEQFVSKLGSLEDSQESIAGASKWLLSQYREATQVAECWRDYMKKKSVNTRRKLLGIYLANHVVQQAKGRKIGQFQEAFDKVAAEVIREVYPDLPRDLKKKVKRVADIWTERGIFSAQVLKEIQATFKSEGSTVSEEAVPLELRKLVSSWGDLSKVEQYKQTMRARFDKAAESLDPSSVVYEENLKTVTRIGQSSKDATSQAIKMREARISALQELLREEEKVLDEERSGMSEIDIILQSKNPRDSNQASEDQDLLPTYETGNDGDDDEDSSDNDSSDESKDGISTAKRQSEETTIDGLAIKRSKIASEDAIEIPQEGYEPQNQSTGQTAEEYEGSPVVTSSIQDLLSKLAN</sequence>
<dbReference type="GO" id="GO:0099122">
    <property type="term" value="F:RNA polymerase II C-terminal domain binding"/>
    <property type="evidence" value="ECO:0007669"/>
    <property type="project" value="InterPro"/>
</dbReference>
<dbReference type="InterPro" id="IPR008942">
    <property type="entry name" value="ENTH_VHS"/>
</dbReference>
<keyword evidence="4" id="KW-1185">Reference proteome</keyword>
<name>A0A7G3ZIU2_9SACH</name>
<evidence type="ECO:0000259" key="2">
    <source>
        <dbReference type="PROSITE" id="PS51391"/>
    </source>
</evidence>
<dbReference type="KEGG" id="tgb:HG536_0E03390"/>